<accession>A0A427XE22</accession>
<dbReference type="PANTHER" id="PTHR10907:SF47">
    <property type="entry name" value="REGUCALCIN"/>
    <property type="match status" value="1"/>
</dbReference>
<feature type="binding site" evidence="3">
    <location>
        <position position="184"/>
    </location>
    <ligand>
        <name>a divalent metal cation</name>
        <dbReference type="ChEBI" id="CHEBI:60240"/>
    </ligand>
</feature>
<evidence type="ECO:0000256" key="3">
    <source>
        <dbReference type="PIRSR" id="PIRSR605511-2"/>
    </source>
</evidence>
<dbReference type="PRINTS" id="PR01790">
    <property type="entry name" value="SMP30FAMILY"/>
</dbReference>
<dbReference type="OrthoDB" id="423498at2759"/>
<proteinExistence type="inferred from homology"/>
<evidence type="ECO:0000313" key="6">
    <source>
        <dbReference type="Proteomes" id="UP000279236"/>
    </source>
</evidence>
<name>A0A427XE22_9TREE</name>
<evidence type="ECO:0000256" key="2">
    <source>
        <dbReference type="PIRSR" id="PIRSR605511-1"/>
    </source>
</evidence>
<sequence length="331" mass="36302">MTVRHVTVDKPLFKLGMTLGEGEWKRRANLPTEADNKGALWDTRTNRLYFVDIDNCRVYTYEPASKTLGYETFPGKVSCLALTESGDGLVGTDEVGFIHIPASSLPFPPTNSATPKRVNQLGPTIPLGAQEKRFNDGAVDPAGRFLAGTMGREHEQVVGRMYSLQKNGKGWEAPLVLDNITCTNGMGWSPDGRTMYFTDSWIQEIAAFDYDVATGTMSNRRTFSRLVDPAYGEPDGLCMDAAGGVWSARWQSGKVVRFDPTGRITDEVDIPTAWHVTCVVFGGDRLDELYVTTADTGYNGEVIPERVDGGSLFVVAGLGYTGVERTRFKDA</sequence>
<dbReference type="STRING" id="105984.A0A427XE22"/>
<feature type="binding site" evidence="3">
    <location>
        <position position="153"/>
    </location>
    <ligand>
        <name>substrate</name>
    </ligand>
</feature>
<dbReference type="GeneID" id="39588249"/>
<keyword evidence="6" id="KW-1185">Reference proteome</keyword>
<feature type="domain" description="SMP-30/Gluconolactonase/LRE-like region" evidence="4">
    <location>
        <begin position="38"/>
        <end position="294"/>
    </location>
</feature>
<feature type="binding site" evidence="3">
    <location>
        <position position="133"/>
    </location>
    <ligand>
        <name>substrate</name>
    </ligand>
</feature>
<dbReference type="Pfam" id="PF08450">
    <property type="entry name" value="SGL"/>
    <property type="match status" value="1"/>
</dbReference>
<dbReference type="Proteomes" id="UP000279236">
    <property type="component" value="Unassembled WGS sequence"/>
</dbReference>
<keyword evidence="3" id="KW-0862">Zinc</keyword>
<evidence type="ECO:0000313" key="5">
    <source>
        <dbReference type="EMBL" id="RSH77078.1"/>
    </source>
</evidence>
<feature type="binding site" evidence="3">
    <location>
        <position position="235"/>
    </location>
    <ligand>
        <name>a divalent metal cation</name>
        <dbReference type="ChEBI" id="CHEBI:60240"/>
    </ligand>
</feature>
<dbReference type="PANTHER" id="PTHR10907">
    <property type="entry name" value="REGUCALCIN"/>
    <property type="match status" value="1"/>
</dbReference>
<comment type="cofactor">
    <cofactor evidence="3">
        <name>Zn(2+)</name>
        <dbReference type="ChEBI" id="CHEBI:29105"/>
    </cofactor>
    <text evidence="3">Binds 1 divalent metal cation per subunit.</text>
</comment>
<dbReference type="SUPFAM" id="SSF63829">
    <property type="entry name" value="Calcium-dependent phosphotriesterase"/>
    <property type="match status" value="1"/>
</dbReference>
<dbReference type="InterPro" id="IPR013658">
    <property type="entry name" value="SGL"/>
</dbReference>
<protein>
    <recommendedName>
        <fullName evidence="4">SMP-30/Gluconolactonase/LRE-like region domain-containing protein</fullName>
    </recommendedName>
</protein>
<comment type="similarity">
    <text evidence="1">Belongs to the SMP-30/CGR1 family.</text>
</comment>
<dbReference type="RefSeq" id="XP_028472225.1">
    <property type="nucleotide sequence ID" value="XM_028619356.1"/>
</dbReference>
<comment type="caution">
    <text evidence="5">The sequence shown here is derived from an EMBL/GenBank/DDBJ whole genome shotgun (WGS) entry which is preliminary data.</text>
</comment>
<dbReference type="InterPro" id="IPR005511">
    <property type="entry name" value="SMP-30"/>
</dbReference>
<dbReference type="InterPro" id="IPR011042">
    <property type="entry name" value="6-blade_b-propeller_TolB-like"/>
</dbReference>
<evidence type="ECO:0000256" key="1">
    <source>
        <dbReference type="ARBA" id="ARBA00008853"/>
    </source>
</evidence>
<organism evidence="5 6">
    <name type="scientific">Apiotrichum porosum</name>
    <dbReference type="NCBI Taxonomy" id="105984"/>
    <lineage>
        <taxon>Eukaryota</taxon>
        <taxon>Fungi</taxon>
        <taxon>Dikarya</taxon>
        <taxon>Basidiomycota</taxon>
        <taxon>Agaricomycotina</taxon>
        <taxon>Tremellomycetes</taxon>
        <taxon>Trichosporonales</taxon>
        <taxon>Trichosporonaceae</taxon>
        <taxon>Apiotrichum</taxon>
    </lineage>
</organism>
<dbReference type="GO" id="GO:0004341">
    <property type="term" value="F:gluconolactonase activity"/>
    <property type="evidence" value="ECO:0007669"/>
    <property type="project" value="TreeGrafter"/>
</dbReference>
<reference evidence="5 6" key="1">
    <citation type="submission" date="2018-11" db="EMBL/GenBank/DDBJ databases">
        <title>Genome sequence of Apiotrichum porosum DSM 27194.</title>
        <authorList>
            <person name="Aliyu H."/>
            <person name="Gorte O."/>
            <person name="Ochsenreither K."/>
        </authorList>
    </citation>
    <scope>NUCLEOTIDE SEQUENCE [LARGE SCALE GENOMIC DNA]</scope>
    <source>
        <strain evidence="5 6">DSM 27194</strain>
    </source>
</reference>
<keyword evidence="3" id="KW-0479">Metal-binding</keyword>
<dbReference type="GO" id="GO:0005509">
    <property type="term" value="F:calcium ion binding"/>
    <property type="evidence" value="ECO:0007669"/>
    <property type="project" value="TreeGrafter"/>
</dbReference>
<gene>
    <name evidence="5" type="ORF">EHS24_003706</name>
</gene>
<feature type="binding site" evidence="3">
    <location>
        <position position="135"/>
    </location>
    <ligand>
        <name>substrate</name>
    </ligand>
</feature>
<dbReference type="AlphaFoldDB" id="A0A427XE22"/>
<dbReference type="Gene3D" id="2.120.10.30">
    <property type="entry name" value="TolB, C-terminal domain"/>
    <property type="match status" value="1"/>
</dbReference>
<dbReference type="EMBL" id="RSCE01000018">
    <property type="protein sequence ID" value="RSH77078.1"/>
    <property type="molecule type" value="Genomic_DNA"/>
</dbReference>
<evidence type="ECO:0000259" key="4">
    <source>
        <dbReference type="Pfam" id="PF08450"/>
    </source>
</evidence>
<feature type="active site" description="Proton donor/acceptor" evidence="2">
    <location>
        <position position="235"/>
    </location>
</feature>
<dbReference type="GO" id="GO:0019853">
    <property type="term" value="P:L-ascorbic acid biosynthetic process"/>
    <property type="evidence" value="ECO:0007669"/>
    <property type="project" value="TreeGrafter"/>
</dbReference>